<protein>
    <recommendedName>
        <fullName evidence="4">Stc1 domain-containing protein</fullName>
    </recommendedName>
</protein>
<name>A0A166BG42_EXIGL</name>
<accession>A0A166BG42</accession>
<evidence type="ECO:0000256" key="1">
    <source>
        <dbReference type="SAM" id="MobiDB-lite"/>
    </source>
</evidence>
<dbReference type="EMBL" id="KV425898">
    <property type="protein sequence ID" value="KZW00750.1"/>
    <property type="molecule type" value="Genomic_DNA"/>
</dbReference>
<feature type="compositionally biased region" description="Basic and acidic residues" evidence="1">
    <location>
        <begin position="56"/>
        <end position="66"/>
    </location>
</feature>
<reference evidence="2 3" key="1">
    <citation type="journal article" date="2016" name="Mol. Biol. Evol.">
        <title>Comparative Genomics of Early-Diverging Mushroom-Forming Fungi Provides Insights into the Origins of Lignocellulose Decay Capabilities.</title>
        <authorList>
            <person name="Nagy L.G."/>
            <person name="Riley R."/>
            <person name="Tritt A."/>
            <person name="Adam C."/>
            <person name="Daum C."/>
            <person name="Floudas D."/>
            <person name="Sun H."/>
            <person name="Yadav J.S."/>
            <person name="Pangilinan J."/>
            <person name="Larsson K.H."/>
            <person name="Matsuura K."/>
            <person name="Barry K."/>
            <person name="Labutti K."/>
            <person name="Kuo R."/>
            <person name="Ohm R.A."/>
            <person name="Bhattacharya S.S."/>
            <person name="Shirouzu T."/>
            <person name="Yoshinaga Y."/>
            <person name="Martin F.M."/>
            <person name="Grigoriev I.V."/>
            <person name="Hibbett D.S."/>
        </authorList>
    </citation>
    <scope>NUCLEOTIDE SEQUENCE [LARGE SCALE GENOMIC DNA]</scope>
    <source>
        <strain evidence="2 3">HHB12029</strain>
    </source>
</reference>
<feature type="region of interest" description="Disordered" evidence="1">
    <location>
        <begin position="47"/>
        <end position="93"/>
    </location>
</feature>
<dbReference type="InParanoid" id="A0A166BG42"/>
<evidence type="ECO:0000313" key="2">
    <source>
        <dbReference type="EMBL" id="KZW00750.1"/>
    </source>
</evidence>
<dbReference type="AlphaFoldDB" id="A0A166BG42"/>
<evidence type="ECO:0008006" key="4">
    <source>
        <dbReference type="Google" id="ProtNLM"/>
    </source>
</evidence>
<sequence>MAVLDDSAEANQRKCSRCPKRFDPALFKQKPDGSFTKACIACSAQEAGRLKRKRDASKPDSEKENVDPVSIPTPTRTCCNDAERASNKRKCLQ</sequence>
<gene>
    <name evidence="2" type="ORF">EXIGLDRAFT_761307</name>
</gene>
<organism evidence="2 3">
    <name type="scientific">Exidia glandulosa HHB12029</name>
    <dbReference type="NCBI Taxonomy" id="1314781"/>
    <lineage>
        <taxon>Eukaryota</taxon>
        <taxon>Fungi</taxon>
        <taxon>Dikarya</taxon>
        <taxon>Basidiomycota</taxon>
        <taxon>Agaricomycotina</taxon>
        <taxon>Agaricomycetes</taxon>
        <taxon>Auriculariales</taxon>
        <taxon>Exidiaceae</taxon>
        <taxon>Exidia</taxon>
    </lineage>
</organism>
<keyword evidence="3" id="KW-1185">Reference proteome</keyword>
<dbReference type="Proteomes" id="UP000077266">
    <property type="component" value="Unassembled WGS sequence"/>
</dbReference>
<evidence type="ECO:0000313" key="3">
    <source>
        <dbReference type="Proteomes" id="UP000077266"/>
    </source>
</evidence>
<proteinExistence type="predicted"/>